<evidence type="ECO:0000256" key="4">
    <source>
        <dbReference type="ARBA" id="ARBA00022801"/>
    </source>
</evidence>
<dbReference type="Gene3D" id="3.40.720.10">
    <property type="entry name" value="Alkaline Phosphatase, subunit A"/>
    <property type="match status" value="1"/>
</dbReference>
<dbReference type="GO" id="GO:0046872">
    <property type="term" value="F:metal ion binding"/>
    <property type="evidence" value="ECO:0007669"/>
    <property type="project" value="UniProtKB-KW"/>
</dbReference>
<evidence type="ECO:0000256" key="3">
    <source>
        <dbReference type="ARBA" id="ARBA00022723"/>
    </source>
</evidence>
<dbReference type="CDD" id="cd16029">
    <property type="entry name" value="4-S"/>
    <property type="match status" value="1"/>
</dbReference>
<comment type="cofactor">
    <cofactor evidence="1">
        <name>Ca(2+)</name>
        <dbReference type="ChEBI" id="CHEBI:29108"/>
    </cofactor>
</comment>
<organism evidence="8 9">
    <name type="scientific">Polypedilum vanderplanki</name>
    <name type="common">Sleeping chironomid midge</name>
    <dbReference type="NCBI Taxonomy" id="319348"/>
    <lineage>
        <taxon>Eukaryota</taxon>
        <taxon>Metazoa</taxon>
        <taxon>Ecdysozoa</taxon>
        <taxon>Arthropoda</taxon>
        <taxon>Hexapoda</taxon>
        <taxon>Insecta</taxon>
        <taxon>Pterygota</taxon>
        <taxon>Neoptera</taxon>
        <taxon>Endopterygota</taxon>
        <taxon>Diptera</taxon>
        <taxon>Nematocera</taxon>
        <taxon>Chironomoidea</taxon>
        <taxon>Chironomidae</taxon>
        <taxon>Chironominae</taxon>
        <taxon>Polypedilum</taxon>
        <taxon>Polypedilum</taxon>
    </lineage>
</organism>
<protein>
    <recommendedName>
        <fullName evidence="7">Sulfatase N-terminal domain-containing protein</fullName>
    </recommendedName>
</protein>
<proteinExistence type="inferred from homology"/>
<dbReference type="PROSITE" id="PS00149">
    <property type="entry name" value="SULFATASE_2"/>
    <property type="match status" value="1"/>
</dbReference>
<dbReference type="AlphaFoldDB" id="A0A9J6CFR3"/>
<dbReference type="OrthoDB" id="103349at2759"/>
<comment type="similarity">
    <text evidence="2">Belongs to the sulfatase family.</text>
</comment>
<evidence type="ECO:0000256" key="6">
    <source>
        <dbReference type="ARBA" id="ARBA00023180"/>
    </source>
</evidence>
<dbReference type="InterPro" id="IPR017850">
    <property type="entry name" value="Alkaline_phosphatase_core_sf"/>
</dbReference>
<keyword evidence="3" id="KW-0479">Metal-binding</keyword>
<keyword evidence="5" id="KW-0106">Calcium</keyword>
<reference evidence="8" key="1">
    <citation type="submission" date="2021-03" db="EMBL/GenBank/DDBJ databases">
        <title>Chromosome level genome of the anhydrobiotic midge Polypedilum vanderplanki.</title>
        <authorList>
            <person name="Yoshida Y."/>
            <person name="Kikawada T."/>
            <person name="Gusev O."/>
        </authorList>
    </citation>
    <scope>NUCLEOTIDE SEQUENCE</scope>
    <source>
        <strain evidence="8">NIAS01</strain>
        <tissue evidence="8">Whole body or cell culture</tissue>
    </source>
</reference>
<evidence type="ECO:0000313" key="9">
    <source>
        <dbReference type="Proteomes" id="UP001107558"/>
    </source>
</evidence>
<dbReference type="InterPro" id="IPR000917">
    <property type="entry name" value="Sulfatase_N"/>
</dbReference>
<keyword evidence="6" id="KW-0325">Glycoprotein</keyword>
<feature type="domain" description="Sulfatase N-terminal" evidence="7">
    <location>
        <begin position="1"/>
        <end position="318"/>
    </location>
</feature>
<dbReference type="Gene3D" id="3.30.1120.10">
    <property type="match status" value="1"/>
</dbReference>
<dbReference type="PROSITE" id="PS00523">
    <property type="entry name" value="SULFATASE_1"/>
    <property type="match status" value="1"/>
</dbReference>
<evidence type="ECO:0000256" key="1">
    <source>
        <dbReference type="ARBA" id="ARBA00001913"/>
    </source>
</evidence>
<evidence type="ECO:0000256" key="2">
    <source>
        <dbReference type="ARBA" id="ARBA00008779"/>
    </source>
</evidence>
<dbReference type="Pfam" id="PF00884">
    <property type="entry name" value="Sulfatase"/>
    <property type="match status" value="1"/>
</dbReference>
<comment type="caution">
    <text evidence="8">The sequence shown here is derived from an EMBL/GenBank/DDBJ whole genome shotgun (WGS) entry which is preliminary data.</text>
</comment>
<accession>A0A9J6CFR3</accession>
<dbReference type="InterPro" id="IPR047115">
    <property type="entry name" value="ARSB"/>
</dbReference>
<dbReference type="Proteomes" id="UP001107558">
    <property type="component" value="Chromosome 1"/>
</dbReference>
<dbReference type="PANTHER" id="PTHR10342:SF264">
    <property type="entry name" value="MIP05773P-RELATED"/>
    <property type="match status" value="1"/>
</dbReference>
<dbReference type="GO" id="GO:0008484">
    <property type="term" value="F:sulfuric ester hydrolase activity"/>
    <property type="evidence" value="ECO:0007669"/>
    <property type="project" value="InterPro"/>
</dbReference>
<gene>
    <name evidence="8" type="ORF">PVAND_010232</name>
</gene>
<evidence type="ECO:0000313" key="8">
    <source>
        <dbReference type="EMBL" id="KAG5680743.1"/>
    </source>
</evidence>
<evidence type="ECO:0000259" key="7">
    <source>
        <dbReference type="Pfam" id="PF00884"/>
    </source>
</evidence>
<dbReference type="PANTHER" id="PTHR10342">
    <property type="entry name" value="ARYLSULFATASE"/>
    <property type="match status" value="1"/>
</dbReference>
<name>A0A9J6CFR3_POLVA</name>
<evidence type="ECO:0000256" key="5">
    <source>
        <dbReference type="ARBA" id="ARBA00022837"/>
    </source>
</evidence>
<dbReference type="InterPro" id="IPR024607">
    <property type="entry name" value="Sulfatase_CS"/>
</dbReference>
<dbReference type="SUPFAM" id="SSF53649">
    <property type="entry name" value="Alkaline phosphatase-like"/>
    <property type="match status" value="1"/>
</dbReference>
<dbReference type="EMBL" id="JADBJN010000001">
    <property type="protein sequence ID" value="KAG5680743.1"/>
    <property type="molecule type" value="Genomic_DNA"/>
</dbReference>
<keyword evidence="9" id="KW-1185">Reference proteome</keyword>
<sequence>MADDLGFNDVSYRGSNEMGTYNIDSLAYNGIILDNFHAPPLCTPSRSAFMTGKHPYRLGMQHFVVPSDEPWGLGTKEKIMPQYFKEAGYITRLIGKWHLGFYQKQYTPTQRGFDSFFGYLGPYIDYFDFTLKMFDRNFSRGYDMRNNLDVFNTTLPQYATELFTKEAVKVITNHDKKNPLFLMVNHLAPHAGNEDFPMQAKKEDIARFNYIKDETRRILGGMIYQLDQSVGDIVKALSDANMLKDTIIVFYSDNGGPTVGLHSTAASNFPLRSQKQTAFEGGIRTNAFIYSSSLPKSTIRRGLFDVSDLLPTLNTLSGANFKIQGKIDGLDQSLTLKYNFKSPRNELLTVDDVLGYSSYIFYGLKIVNGSSTNGKSDGFLGSNNNSDYDIKNYIKNVRNSRVSTYLKNSMSDYGIERLRESIKVQCSNSVHKNPCDLLKAPCLFDLNNDPCEENNIAEKYPIIFKPLFSRYKNALTSIVQTRRKPSDPQCDPANFNFTWNWWQQDS</sequence>
<keyword evidence="4" id="KW-0378">Hydrolase</keyword>